<dbReference type="GO" id="GO:0005615">
    <property type="term" value="C:extracellular space"/>
    <property type="evidence" value="ECO:0007669"/>
    <property type="project" value="TreeGrafter"/>
</dbReference>
<feature type="domain" description="SRCR" evidence="8">
    <location>
        <begin position="46"/>
        <end position="146"/>
    </location>
</feature>
<dbReference type="GO" id="GO:0005886">
    <property type="term" value="C:plasma membrane"/>
    <property type="evidence" value="ECO:0007669"/>
    <property type="project" value="TreeGrafter"/>
</dbReference>
<protein>
    <recommendedName>
        <fullName evidence="8">SRCR domain-containing protein</fullName>
    </recommendedName>
</protein>
<feature type="disulfide bond" evidence="7">
    <location>
        <begin position="231"/>
        <end position="241"/>
    </location>
</feature>
<dbReference type="Pfam" id="PF00530">
    <property type="entry name" value="SRCR"/>
    <property type="match status" value="3"/>
</dbReference>
<dbReference type="PANTHER" id="PTHR48071">
    <property type="entry name" value="SRCR DOMAIN-CONTAINING PROTEIN"/>
    <property type="match status" value="1"/>
</dbReference>
<reference evidence="9" key="1">
    <citation type="journal article" date="2019" name="bioRxiv">
        <title>Long live the king: chromosome-level assembly of the lion (Panthera leo) using linked-read, Hi-C, and long read data.</title>
        <authorList>
            <person name="Armstrong E.E."/>
            <person name="Taylor R.W."/>
            <person name="Miller D.E."/>
            <person name="Kaelin C."/>
            <person name="Barsh G."/>
            <person name="Hadly E.A."/>
            <person name="Petrov D."/>
        </authorList>
    </citation>
    <scope>NUCLEOTIDE SEQUENCE [LARGE SCALE GENOMIC DNA]</scope>
</reference>
<reference evidence="9" key="2">
    <citation type="submission" date="2025-08" db="UniProtKB">
        <authorList>
            <consortium name="Ensembl"/>
        </authorList>
    </citation>
    <scope>IDENTIFICATION</scope>
</reference>
<evidence type="ECO:0000313" key="10">
    <source>
        <dbReference type="Proteomes" id="UP000694399"/>
    </source>
</evidence>
<dbReference type="SUPFAM" id="SSF56487">
    <property type="entry name" value="SRCR-like"/>
    <property type="match status" value="3"/>
</dbReference>
<name>A0A8C8XYE5_PANLE</name>
<evidence type="ECO:0000256" key="5">
    <source>
        <dbReference type="ARBA" id="ARBA00023157"/>
    </source>
</evidence>
<organism evidence="9 10">
    <name type="scientific">Panthera leo</name>
    <name type="common">Lion</name>
    <dbReference type="NCBI Taxonomy" id="9689"/>
    <lineage>
        <taxon>Eukaryota</taxon>
        <taxon>Metazoa</taxon>
        <taxon>Chordata</taxon>
        <taxon>Craniata</taxon>
        <taxon>Vertebrata</taxon>
        <taxon>Euteleostomi</taxon>
        <taxon>Mammalia</taxon>
        <taxon>Eutheria</taxon>
        <taxon>Laurasiatheria</taxon>
        <taxon>Carnivora</taxon>
        <taxon>Feliformia</taxon>
        <taxon>Felidae</taxon>
        <taxon>Pantherinae</taxon>
        <taxon>Panthera</taxon>
    </lineage>
</organism>
<feature type="disulfide bond" evidence="7">
    <location>
        <begin position="71"/>
        <end position="135"/>
    </location>
</feature>
<keyword evidence="3" id="KW-0732">Signal</keyword>
<evidence type="ECO:0000259" key="8">
    <source>
        <dbReference type="PROSITE" id="PS50287"/>
    </source>
</evidence>
<keyword evidence="5 7" id="KW-1015">Disulfide bond</keyword>
<dbReference type="Proteomes" id="UP000694399">
    <property type="component" value="Chromosome D3"/>
</dbReference>
<keyword evidence="6" id="KW-0325">Glycoprotein</keyword>
<evidence type="ECO:0000313" key="9">
    <source>
        <dbReference type="Ensembl" id="ENSPLOP00000024135.1"/>
    </source>
</evidence>
<dbReference type="GeneTree" id="ENSGT00940000162108"/>
<dbReference type="PRINTS" id="PR00258">
    <property type="entry name" value="SPERACTRCPTR"/>
</dbReference>
<dbReference type="AlphaFoldDB" id="A0A8C8XYE5"/>
<sequence length="377" mass="40192">MSLVQERALFNLQITPYWATPMEILWSAVHKAMAITSRWPSTSMTVRLVNGTGRCSGRVEVLIQGTWGTVCDDFWDLAEATVVCRQLQCGQAVAAPTGAHFGAGSGKILLDDLQCAGSESHLGQCMHRGEAGHNCGHLEDAGVVCTGEGPSSFRHHFWIPEPVLVGGSGRCSGRVEVLHQEAWGTVCDDLWDLNEAEVVCRQLGCGWAVSALGKAHFGPGSGDIFLDNVQCSGMERSLGQCAHSGWSEHNCGHHEDAGVICSEDGPELRLVGGSGRCSGRLEVLHQGAWGTVCDDLWDLNEAKVVCRQLGCGRAIAAPGKAHFGPGSGNILLDNIQCSGSENHLGQCPSSGWSDHNCGHHEDAGVVCSDFLHLPTFF</sequence>
<dbReference type="GO" id="GO:0031638">
    <property type="term" value="P:zymogen activation"/>
    <property type="evidence" value="ECO:0007669"/>
    <property type="project" value="TreeGrafter"/>
</dbReference>
<keyword evidence="2" id="KW-0964">Secreted</keyword>
<dbReference type="GO" id="GO:0004252">
    <property type="term" value="F:serine-type endopeptidase activity"/>
    <property type="evidence" value="ECO:0007669"/>
    <property type="project" value="TreeGrafter"/>
</dbReference>
<feature type="disulfide bond" evidence="7">
    <location>
        <begin position="200"/>
        <end position="261"/>
    </location>
</feature>
<evidence type="ECO:0000256" key="7">
    <source>
        <dbReference type="PROSITE-ProRule" id="PRU00196"/>
    </source>
</evidence>
<proteinExistence type="predicted"/>
<evidence type="ECO:0000256" key="1">
    <source>
        <dbReference type="ARBA" id="ARBA00004613"/>
    </source>
</evidence>
<feature type="disulfide bond" evidence="7">
    <location>
        <begin position="306"/>
        <end position="367"/>
    </location>
</feature>
<evidence type="ECO:0000256" key="6">
    <source>
        <dbReference type="ARBA" id="ARBA00023180"/>
    </source>
</evidence>
<feature type="disulfide bond" evidence="7">
    <location>
        <begin position="115"/>
        <end position="125"/>
    </location>
</feature>
<keyword evidence="4" id="KW-0677">Repeat</keyword>
<feature type="disulfide bond" evidence="7">
    <location>
        <begin position="84"/>
        <end position="145"/>
    </location>
</feature>
<dbReference type="Ensembl" id="ENSPLOT00000026655.1">
    <property type="protein sequence ID" value="ENSPLOP00000024135.1"/>
    <property type="gene ID" value="ENSPLOG00000016884.1"/>
</dbReference>
<dbReference type="PROSITE" id="PS50287">
    <property type="entry name" value="SRCR_2"/>
    <property type="match status" value="3"/>
</dbReference>
<dbReference type="FunFam" id="3.10.250.10:FF:000003">
    <property type="entry name" value="Deleted in malignant brain tumors 1"/>
    <property type="match status" value="3"/>
</dbReference>
<feature type="disulfide bond" evidence="7">
    <location>
        <begin position="187"/>
        <end position="251"/>
    </location>
</feature>
<evidence type="ECO:0000256" key="4">
    <source>
        <dbReference type="ARBA" id="ARBA00022737"/>
    </source>
</evidence>
<dbReference type="PANTHER" id="PTHR48071:SF15">
    <property type="entry name" value="SRCR DOMAIN-CONTAINING PROTEIN"/>
    <property type="match status" value="1"/>
</dbReference>
<feature type="domain" description="SRCR" evidence="8">
    <location>
        <begin position="268"/>
        <end position="368"/>
    </location>
</feature>
<feature type="domain" description="SRCR" evidence="8">
    <location>
        <begin position="162"/>
        <end position="262"/>
    </location>
</feature>
<accession>A0A8C8XYE5</accession>
<keyword evidence="10" id="KW-1185">Reference proteome</keyword>
<feature type="disulfide bond" evidence="7">
    <location>
        <begin position="337"/>
        <end position="347"/>
    </location>
</feature>
<dbReference type="InterPro" id="IPR001190">
    <property type="entry name" value="SRCR"/>
</dbReference>
<evidence type="ECO:0000256" key="2">
    <source>
        <dbReference type="ARBA" id="ARBA00022525"/>
    </source>
</evidence>
<dbReference type="Gene3D" id="3.10.250.10">
    <property type="entry name" value="SRCR-like domain"/>
    <property type="match status" value="3"/>
</dbReference>
<feature type="disulfide bond" evidence="7">
    <location>
        <begin position="293"/>
        <end position="357"/>
    </location>
</feature>
<dbReference type="PROSITE" id="PS00420">
    <property type="entry name" value="SRCR_1"/>
    <property type="match status" value="2"/>
</dbReference>
<evidence type="ECO:0000256" key="3">
    <source>
        <dbReference type="ARBA" id="ARBA00022729"/>
    </source>
</evidence>
<comment type="subcellular location">
    <subcellularLocation>
        <location evidence="1">Secreted</location>
    </subcellularLocation>
</comment>
<dbReference type="InterPro" id="IPR036772">
    <property type="entry name" value="SRCR-like_dom_sf"/>
</dbReference>
<reference evidence="9" key="3">
    <citation type="submission" date="2025-09" db="UniProtKB">
        <authorList>
            <consortium name="Ensembl"/>
        </authorList>
    </citation>
    <scope>IDENTIFICATION</scope>
</reference>
<dbReference type="SMART" id="SM00202">
    <property type="entry name" value="SR"/>
    <property type="match status" value="3"/>
</dbReference>